<gene>
    <name evidence="3" type="primary">kanE_3</name>
    <name evidence="3" type="ORF">AW08_03167</name>
</gene>
<dbReference type="Pfam" id="PF00534">
    <property type="entry name" value="Glycos_transf_1"/>
    <property type="match status" value="1"/>
</dbReference>
<dbReference type="InterPro" id="IPR001296">
    <property type="entry name" value="Glyco_trans_1"/>
</dbReference>
<dbReference type="PATRIC" id="fig|1454001.3.peg.3212"/>
<dbReference type="SUPFAM" id="SSF53756">
    <property type="entry name" value="UDP-Glycosyltransferase/glycogen phosphorylase"/>
    <property type="match status" value="1"/>
</dbReference>
<proteinExistence type="predicted"/>
<dbReference type="EMBL" id="JFAX01000022">
    <property type="protein sequence ID" value="EXI65496.1"/>
    <property type="molecule type" value="Genomic_DNA"/>
</dbReference>
<dbReference type="Gene3D" id="3.40.50.2000">
    <property type="entry name" value="Glycogen Phosphorylase B"/>
    <property type="match status" value="2"/>
</dbReference>
<feature type="domain" description="Glycosyl transferase family 1" evidence="1">
    <location>
        <begin position="163"/>
        <end position="330"/>
    </location>
</feature>
<reference evidence="3" key="1">
    <citation type="submission" date="2014-02" db="EMBL/GenBank/DDBJ databases">
        <title>Expanding our view of genomic diversity in Candidatus Accumulibacter clades.</title>
        <authorList>
            <person name="Skennerton C.T."/>
            <person name="Barr J.J."/>
            <person name="Slater F.R."/>
            <person name="Bond P.L."/>
            <person name="Tyson G.W."/>
        </authorList>
    </citation>
    <scope>NUCLEOTIDE SEQUENCE [LARGE SCALE GENOMIC DNA]</scope>
</reference>
<dbReference type="PANTHER" id="PTHR12526">
    <property type="entry name" value="GLYCOSYLTRANSFERASE"/>
    <property type="match status" value="1"/>
</dbReference>
<organism evidence="3 4">
    <name type="scientific">Candidatus Accumulibacter adjunctus</name>
    <dbReference type="NCBI Taxonomy" id="1454001"/>
    <lineage>
        <taxon>Bacteria</taxon>
        <taxon>Pseudomonadati</taxon>
        <taxon>Pseudomonadota</taxon>
        <taxon>Betaproteobacteria</taxon>
        <taxon>Candidatus Accumulibacter</taxon>
    </lineage>
</organism>
<dbReference type="Pfam" id="PF13439">
    <property type="entry name" value="Glyco_transf_4"/>
    <property type="match status" value="1"/>
</dbReference>
<dbReference type="EC" id="2.4.1.-" evidence="3"/>
<accession>A0A011MSI3</accession>
<keyword evidence="3" id="KW-0808">Transferase</keyword>
<dbReference type="GO" id="GO:0016757">
    <property type="term" value="F:glycosyltransferase activity"/>
    <property type="evidence" value="ECO:0007669"/>
    <property type="project" value="UniProtKB-KW"/>
</dbReference>
<dbReference type="STRING" id="1454001.AW08_03167"/>
<dbReference type="CDD" id="cd03811">
    <property type="entry name" value="GT4_GT28_WabH-like"/>
    <property type="match status" value="1"/>
</dbReference>
<comment type="caution">
    <text evidence="3">The sequence shown here is derived from an EMBL/GenBank/DDBJ whole genome shotgun (WGS) entry which is preliminary data.</text>
</comment>
<protein>
    <submittedName>
        <fullName evidence="3">Glycosyltransferase KanE</fullName>
        <ecNumber evidence="3">2.4.1.-</ecNumber>
    </submittedName>
</protein>
<feature type="domain" description="Glycosyltransferase subfamily 4-like N-terminal" evidence="2">
    <location>
        <begin position="14"/>
        <end position="153"/>
    </location>
</feature>
<dbReference type="InterPro" id="IPR028098">
    <property type="entry name" value="Glyco_trans_4-like_N"/>
</dbReference>
<dbReference type="AlphaFoldDB" id="A0A011MSI3"/>
<evidence type="ECO:0000259" key="1">
    <source>
        <dbReference type="Pfam" id="PF00534"/>
    </source>
</evidence>
<evidence type="ECO:0000259" key="2">
    <source>
        <dbReference type="Pfam" id="PF13439"/>
    </source>
</evidence>
<name>A0A011MSI3_9PROT</name>
<sequence>MISSAHIAAGQALGGAELFYVRLVNALQERREPVLAITSPGGLISRRLRPDVAQEHVPMRGIIDLPSRWRIGAIVRQNQPDIVQTYMGRATRLTHLDRDRHALHVARLGGYYDVKGYRHAHAWVGNTRGICDHLLRSGFPASRIAHIGNFVDTPAAASPKRIAELRRQLDIPEDAIVLLAVGRFHPIKGFADLLTAFHLLGEAPRGRRATLVIVGDGPLQATLRSYACQLGIDRRVRWAGWQLDPQPYYELADLLVCPSHHETLGNVILEAWAHRRAVLATQTVGAMELATDDSQSWTVPAQDPQALSDGMRRLLLDDSLREALAASGRRMVDDHHSQQRIVAAYLEFYRWLVG</sequence>
<evidence type="ECO:0000313" key="3">
    <source>
        <dbReference type="EMBL" id="EXI65496.1"/>
    </source>
</evidence>
<keyword evidence="4" id="KW-1185">Reference proteome</keyword>
<dbReference type="Proteomes" id="UP000020218">
    <property type="component" value="Unassembled WGS sequence"/>
</dbReference>
<keyword evidence="3" id="KW-0328">Glycosyltransferase</keyword>
<evidence type="ECO:0000313" key="4">
    <source>
        <dbReference type="Proteomes" id="UP000020218"/>
    </source>
</evidence>